<keyword evidence="4 6" id="KW-1133">Transmembrane helix</keyword>
<feature type="transmembrane region" description="Helical" evidence="6">
    <location>
        <begin position="260"/>
        <end position="279"/>
    </location>
</feature>
<dbReference type="InterPro" id="IPR011701">
    <property type="entry name" value="MFS"/>
</dbReference>
<protein>
    <submittedName>
        <fullName evidence="8">TCR/Tet family MFS transporter</fullName>
    </submittedName>
</protein>
<evidence type="ECO:0000256" key="2">
    <source>
        <dbReference type="ARBA" id="ARBA00022448"/>
    </source>
</evidence>
<evidence type="ECO:0000313" key="8">
    <source>
        <dbReference type="EMBL" id="MCQ4165984.1"/>
    </source>
</evidence>
<evidence type="ECO:0000313" key="9">
    <source>
        <dbReference type="Proteomes" id="UP001165498"/>
    </source>
</evidence>
<dbReference type="SUPFAM" id="SSF103473">
    <property type="entry name" value="MFS general substrate transporter"/>
    <property type="match status" value="1"/>
</dbReference>
<feature type="transmembrane region" description="Helical" evidence="6">
    <location>
        <begin position="224"/>
        <end position="248"/>
    </location>
</feature>
<evidence type="ECO:0000259" key="7">
    <source>
        <dbReference type="PROSITE" id="PS50850"/>
    </source>
</evidence>
<feature type="transmembrane region" description="Helical" evidence="6">
    <location>
        <begin position="171"/>
        <end position="191"/>
    </location>
</feature>
<dbReference type="CDD" id="cd17388">
    <property type="entry name" value="MFS_TetA"/>
    <property type="match status" value="1"/>
</dbReference>
<dbReference type="InterPro" id="IPR036259">
    <property type="entry name" value="MFS_trans_sf"/>
</dbReference>
<dbReference type="InterPro" id="IPR001958">
    <property type="entry name" value="Tet-R_TetA/multi-R_MdtG-like"/>
</dbReference>
<evidence type="ECO:0000256" key="4">
    <source>
        <dbReference type="ARBA" id="ARBA00022989"/>
    </source>
</evidence>
<feature type="transmembrane region" description="Helical" evidence="6">
    <location>
        <begin position="291"/>
        <end position="307"/>
    </location>
</feature>
<dbReference type="Gene3D" id="1.20.1250.20">
    <property type="entry name" value="MFS general substrate transporter like domains"/>
    <property type="match status" value="1"/>
</dbReference>
<reference evidence="8" key="1">
    <citation type="submission" date="2022-07" db="EMBL/GenBank/DDBJ databases">
        <title>Tahibacter sp., a new gammaproteobacterium isolated from the silt sample collected at pig farm.</title>
        <authorList>
            <person name="Chen H."/>
        </authorList>
    </citation>
    <scope>NUCLEOTIDE SEQUENCE</scope>
    <source>
        <strain evidence="8">P2K</strain>
    </source>
</reference>
<comment type="caution">
    <text evidence="8">The sequence shown here is derived from an EMBL/GenBank/DDBJ whole genome shotgun (WGS) entry which is preliminary data.</text>
</comment>
<keyword evidence="3 6" id="KW-0812">Transmembrane</keyword>
<keyword evidence="9" id="KW-1185">Reference proteome</keyword>
<dbReference type="PANTHER" id="PTHR23504:SF15">
    <property type="entry name" value="MAJOR FACILITATOR SUPERFAMILY (MFS) PROFILE DOMAIN-CONTAINING PROTEIN"/>
    <property type="match status" value="1"/>
</dbReference>
<gene>
    <name evidence="8" type="ORF">NM961_14780</name>
</gene>
<dbReference type="InterPro" id="IPR020846">
    <property type="entry name" value="MFS_dom"/>
</dbReference>
<comment type="subcellular location">
    <subcellularLocation>
        <location evidence="1">Membrane</location>
        <topology evidence="1">Multi-pass membrane protein</topology>
    </subcellularLocation>
</comment>
<evidence type="ECO:0000256" key="6">
    <source>
        <dbReference type="SAM" id="Phobius"/>
    </source>
</evidence>
<feature type="transmembrane region" description="Helical" evidence="6">
    <location>
        <begin position="142"/>
        <end position="165"/>
    </location>
</feature>
<evidence type="ECO:0000256" key="5">
    <source>
        <dbReference type="ARBA" id="ARBA00023136"/>
    </source>
</evidence>
<feature type="transmembrane region" description="Helical" evidence="6">
    <location>
        <begin position="313"/>
        <end position="336"/>
    </location>
</feature>
<keyword evidence="5 6" id="KW-0472">Membrane</keyword>
<feature type="domain" description="Major facilitator superfamily (MFS) profile" evidence="7">
    <location>
        <begin position="14"/>
        <end position="410"/>
    </location>
</feature>
<feature type="transmembrane region" description="Helical" evidence="6">
    <location>
        <begin position="53"/>
        <end position="72"/>
    </location>
</feature>
<dbReference type="PROSITE" id="PS50850">
    <property type="entry name" value="MFS"/>
    <property type="match status" value="1"/>
</dbReference>
<proteinExistence type="predicted"/>
<dbReference type="PRINTS" id="PR01035">
    <property type="entry name" value="TCRTETA"/>
</dbReference>
<organism evidence="8 9">
    <name type="scientific">Tahibacter harae</name>
    <dbReference type="NCBI Taxonomy" id="2963937"/>
    <lineage>
        <taxon>Bacteria</taxon>
        <taxon>Pseudomonadati</taxon>
        <taxon>Pseudomonadota</taxon>
        <taxon>Gammaproteobacteria</taxon>
        <taxon>Lysobacterales</taxon>
        <taxon>Rhodanobacteraceae</taxon>
        <taxon>Tahibacter</taxon>
    </lineage>
</organism>
<dbReference type="EMBL" id="JANFQO010000013">
    <property type="protein sequence ID" value="MCQ4165984.1"/>
    <property type="molecule type" value="Genomic_DNA"/>
</dbReference>
<evidence type="ECO:0000256" key="3">
    <source>
        <dbReference type="ARBA" id="ARBA00022692"/>
    </source>
</evidence>
<accession>A0ABT1QUM4</accession>
<dbReference type="PANTHER" id="PTHR23504">
    <property type="entry name" value="MAJOR FACILITATOR SUPERFAMILY DOMAIN-CONTAINING PROTEIN 10"/>
    <property type="match status" value="1"/>
</dbReference>
<dbReference type="RefSeq" id="WP_255915172.1">
    <property type="nucleotide sequence ID" value="NZ_JANFQO010000013.1"/>
</dbReference>
<feature type="transmembrane region" description="Helical" evidence="6">
    <location>
        <begin position="348"/>
        <end position="366"/>
    </location>
</feature>
<dbReference type="Proteomes" id="UP001165498">
    <property type="component" value="Unassembled WGS sequence"/>
</dbReference>
<feature type="transmembrane region" description="Helical" evidence="6">
    <location>
        <begin position="12"/>
        <end position="33"/>
    </location>
</feature>
<feature type="transmembrane region" description="Helical" evidence="6">
    <location>
        <begin position="386"/>
        <end position="405"/>
    </location>
</feature>
<evidence type="ECO:0000256" key="1">
    <source>
        <dbReference type="ARBA" id="ARBA00004141"/>
    </source>
</evidence>
<keyword evidence="2" id="KW-0813">Transport</keyword>
<name>A0ABT1QUM4_9GAMM</name>
<feature type="transmembrane region" description="Helical" evidence="6">
    <location>
        <begin position="108"/>
        <end position="130"/>
    </location>
</feature>
<feature type="transmembrane region" description="Helical" evidence="6">
    <location>
        <begin position="84"/>
        <end position="102"/>
    </location>
</feature>
<sequence>MSSPAPVSPARKAALAFIFVTVLLDILAFGIIIPVLPQLIKQMVGGDTGAAATWYGVIGMVFSAVQFFCNPVQGALSDRYGRRPVILLSNLGLGLDFVLMALVQTLPWLIVARVISGMTSASFSTANAYIADVTPPERRAAAFGLLGAAFGIGFVLGPALGGLLGEADLRLPFWVAAGLCLANFCYGYFVLPESHAPEKRTPQLDWRRANPLGALRLLQRYPQVYGLALVIFLSNLAHFVLNHTFVLYADYRYHWGPWEVGLTLGLVGICNAVVQAGLVRKVVPRLGERRTIFTGLVFGAIGFAWQGSATTGLISLLAIPCLALWGMAGPATQSLVTRQVDPSEQGRLQGAIAGLASIAGIVGPGLHTQIFAWGVASDAVWHLPGAAFLFSAVLLLVALGVAWRVTRPAAAPLRPEAAEP</sequence>
<dbReference type="Pfam" id="PF07690">
    <property type="entry name" value="MFS_1"/>
    <property type="match status" value="1"/>
</dbReference>